<protein>
    <submittedName>
        <fullName evidence="1">Uncharacterized protein</fullName>
    </submittedName>
</protein>
<dbReference type="KEGG" id="vg:64766822"/>
<dbReference type="EMBL" id="MN586040">
    <property type="protein sequence ID" value="QGJ94975.1"/>
    <property type="molecule type" value="Genomic_DNA"/>
</dbReference>
<sequence length="59" mass="6724">MKVYYRFSVPPDALSPPLEVDAERVPRVGDQIEFDLDTYDVHSVTWADLELTSATVVLR</sequence>
<gene>
    <name evidence="1" type="primary">115</name>
    <name evidence="1" type="ORF">SEA_STORMAGEDDON_115</name>
</gene>
<reference evidence="1 2" key="1">
    <citation type="submission" date="2019-10" db="EMBL/GenBank/DDBJ databases">
        <authorList>
            <person name="Garlena R.A."/>
            <person name="Russell D.A."/>
            <person name="Pope W.H."/>
            <person name="Jacobs-Sera D."/>
            <person name="Hatfull G.F."/>
        </authorList>
    </citation>
    <scope>NUCLEOTIDE SEQUENCE [LARGE SCALE GENOMIC DNA]</scope>
</reference>
<evidence type="ECO:0000313" key="2">
    <source>
        <dbReference type="Proteomes" id="UP000423065"/>
    </source>
</evidence>
<organism evidence="1 2">
    <name type="scientific">Gordonia phage Stormageddon</name>
    <dbReference type="NCBI Taxonomy" id="2656541"/>
    <lineage>
        <taxon>Viruses</taxon>
        <taxon>Duplodnaviria</taxon>
        <taxon>Heunggongvirae</taxon>
        <taxon>Uroviricota</taxon>
        <taxon>Caudoviricetes</taxon>
        <taxon>Stormageddonvirus</taxon>
        <taxon>Stormageddonvirus Stormageddon</taxon>
    </lineage>
</organism>
<proteinExistence type="predicted"/>
<accession>A0A649VSK0</accession>
<name>A0A649VSK0_9CAUD</name>
<evidence type="ECO:0000313" key="1">
    <source>
        <dbReference type="EMBL" id="QGJ94975.1"/>
    </source>
</evidence>
<dbReference type="RefSeq" id="YP_010059590.1">
    <property type="nucleotide sequence ID" value="NC_054726.1"/>
</dbReference>
<keyword evidence="2" id="KW-1185">Reference proteome</keyword>
<dbReference type="GeneID" id="64766822"/>
<dbReference type="Proteomes" id="UP000423065">
    <property type="component" value="Segment"/>
</dbReference>